<dbReference type="RefSeq" id="WP_106471674.1">
    <property type="nucleotide sequence ID" value="NZ_CP027665.1"/>
</dbReference>
<sequence length="118" mass="12664">MKGQVFAPPEIGTEVRFQRSPSHHPENGTVRGRQFGTGIIEVRDETSKSVSLKPGQYEIIATSSPQLPTRTHGRQQPPPATTPPYPSAGGGTDRISGWWILPAAIAGALLWADILGLL</sequence>
<dbReference type="EMBL" id="CP027665">
    <property type="protein sequence ID" value="AVO37363.1"/>
    <property type="molecule type" value="Genomic_DNA"/>
</dbReference>
<feature type="region of interest" description="Disordered" evidence="1">
    <location>
        <begin position="61"/>
        <end position="91"/>
    </location>
</feature>
<name>A0A2S0MNS0_9RHOB</name>
<dbReference type="AlphaFoldDB" id="A0A2S0MNS0"/>
<reference evidence="3" key="1">
    <citation type="submission" date="2018-03" db="EMBL/GenBank/DDBJ databases">
        <title>Genomic analysis of the strain SH-1 isolated from shrimp intestine.</title>
        <authorList>
            <person name="Kim Y.-S."/>
            <person name="Kim S.-E."/>
            <person name="Kim K.-H."/>
        </authorList>
    </citation>
    <scope>NUCLEOTIDE SEQUENCE [LARGE SCALE GENOMIC DNA]</scope>
    <source>
        <strain evidence="3">SH-1</strain>
    </source>
</reference>
<accession>A0A2S0MNS0</accession>
<feature type="region of interest" description="Disordered" evidence="1">
    <location>
        <begin position="1"/>
        <end position="35"/>
    </location>
</feature>
<evidence type="ECO:0000313" key="2">
    <source>
        <dbReference type="EMBL" id="AVO37363.1"/>
    </source>
</evidence>
<gene>
    <name evidence="2" type="ORF">C6Y53_06330</name>
</gene>
<dbReference type="Proteomes" id="UP000237655">
    <property type="component" value="Chromosome"/>
</dbReference>
<proteinExistence type="predicted"/>
<organism evidence="2 3">
    <name type="scientific">Pukyongiella litopenaei</name>
    <dbReference type="NCBI Taxonomy" id="2605946"/>
    <lineage>
        <taxon>Bacteria</taxon>
        <taxon>Pseudomonadati</taxon>
        <taxon>Pseudomonadota</taxon>
        <taxon>Alphaproteobacteria</taxon>
        <taxon>Rhodobacterales</taxon>
        <taxon>Paracoccaceae</taxon>
        <taxon>Pukyongiella</taxon>
    </lineage>
</organism>
<evidence type="ECO:0000313" key="3">
    <source>
        <dbReference type="Proteomes" id="UP000237655"/>
    </source>
</evidence>
<keyword evidence="3" id="KW-1185">Reference proteome</keyword>
<evidence type="ECO:0000256" key="1">
    <source>
        <dbReference type="SAM" id="MobiDB-lite"/>
    </source>
</evidence>
<protein>
    <submittedName>
        <fullName evidence="2">Uncharacterized protein</fullName>
    </submittedName>
</protein>
<dbReference type="KEGG" id="thas:C6Y53_06330"/>
<feature type="compositionally biased region" description="Pro residues" evidence="1">
    <location>
        <begin position="76"/>
        <end position="86"/>
    </location>
</feature>